<evidence type="ECO:0000313" key="9">
    <source>
        <dbReference type="Proteomes" id="UP001595462"/>
    </source>
</evidence>
<feature type="transmembrane region" description="Helical" evidence="6">
    <location>
        <begin position="90"/>
        <end position="111"/>
    </location>
</feature>
<reference evidence="9" key="1">
    <citation type="journal article" date="2019" name="Int. J. Syst. Evol. Microbiol.">
        <title>The Global Catalogue of Microorganisms (GCM) 10K type strain sequencing project: providing services to taxonomists for standard genome sequencing and annotation.</title>
        <authorList>
            <consortium name="The Broad Institute Genomics Platform"/>
            <consortium name="The Broad Institute Genome Sequencing Center for Infectious Disease"/>
            <person name="Wu L."/>
            <person name="Ma J."/>
        </authorList>
    </citation>
    <scope>NUCLEOTIDE SEQUENCE [LARGE SCALE GENOMIC DNA]</scope>
    <source>
        <strain evidence="9">KCTC 52640</strain>
    </source>
</reference>
<feature type="transmembrane region" description="Helical" evidence="6">
    <location>
        <begin position="155"/>
        <end position="173"/>
    </location>
</feature>
<evidence type="ECO:0000256" key="5">
    <source>
        <dbReference type="ARBA" id="ARBA00023136"/>
    </source>
</evidence>
<keyword evidence="3" id="KW-0813">Transport</keyword>
<feature type="transmembrane region" description="Helical" evidence="6">
    <location>
        <begin position="65"/>
        <end position="84"/>
    </location>
</feature>
<dbReference type="Pfam" id="PF01545">
    <property type="entry name" value="Cation_efflux"/>
    <property type="match status" value="1"/>
</dbReference>
<sequence>MLWAVLAINTVMFLFEFTAGWLASSTALMGDSLDMLGDSMVYGLSLFVVAKSMRWKALSAGFKGLIMLTFGLLVLGEAATKAVAGQTPEPTIMAIVGLIALVANVVCLVLLTRHRSDDVNMRSSWICSRNDLFANGGVLVAAVLVAFTNSVWPDVAVGTIIAGLFLHSSVGVLRDARTSFSEPRPVAVNE</sequence>
<evidence type="ECO:0000313" key="8">
    <source>
        <dbReference type="EMBL" id="MFC3104306.1"/>
    </source>
</evidence>
<dbReference type="SUPFAM" id="SSF161111">
    <property type="entry name" value="Cation efflux protein transmembrane domain-like"/>
    <property type="match status" value="1"/>
</dbReference>
<keyword evidence="4 6" id="KW-1133">Transmembrane helix</keyword>
<dbReference type="RefSeq" id="WP_380689285.1">
    <property type="nucleotide sequence ID" value="NZ_JBHRSS010000004.1"/>
</dbReference>
<name>A0ABV7EQT4_9GAMM</name>
<dbReference type="Gene3D" id="1.20.1510.10">
    <property type="entry name" value="Cation efflux protein transmembrane domain"/>
    <property type="match status" value="1"/>
</dbReference>
<keyword evidence="3" id="KW-0864">Zinc transport</keyword>
<comment type="subcellular location">
    <subcellularLocation>
        <location evidence="1">Membrane</location>
        <topology evidence="1">Multi-pass membrane protein</topology>
    </subcellularLocation>
</comment>
<feature type="transmembrane region" description="Helical" evidence="6">
    <location>
        <begin position="132"/>
        <end position="149"/>
    </location>
</feature>
<proteinExistence type="predicted"/>
<comment type="caution">
    <text evidence="8">The sequence shown here is derived from an EMBL/GenBank/DDBJ whole genome shotgun (WGS) entry which is preliminary data.</text>
</comment>
<evidence type="ECO:0000256" key="3">
    <source>
        <dbReference type="ARBA" id="ARBA00022906"/>
    </source>
</evidence>
<keyword evidence="5 6" id="KW-0472">Membrane</keyword>
<dbReference type="InterPro" id="IPR027469">
    <property type="entry name" value="Cation_efflux_TMD_sf"/>
</dbReference>
<protein>
    <submittedName>
        <fullName evidence="8">Cation diffusion facilitator family transporter</fullName>
    </submittedName>
</protein>
<evidence type="ECO:0000256" key="6">
    <source>
        <dbReference type="SAM" id="Phobius"/>
    </source>
</evidence>
<organism evidence="8 9">
    <name type="scientific">Salinisphaera aquimarina</name>
    <dbReference type="NCBI Taxonomy" id="2094031"/>
    <lineage>
        <taxon>Bacteria</taxon>
        <taxon>Pseudomonadati</taxon>
        <taxon>Pseudomonadota</taxon>
        <taxon>Gammaproteobacteria</taxon>
        <taxon>Salinisphaerales</taxon>
        <taxon>Salinisphaeraceae</taxon>
        <taxon>Salinisphaera</taxon>
    </lineage>
</organism>
<keyword evidence="3" id="KW-0406">Ion transport</keyword>
<feature type="domain" description="Cation efflux protein transmembrane" evidence="7">
    <location>
        <begin position="2"/>
        <end position="177"/>
    </location>
</feature>
<accession>A0ABV7EQT4</accession>
<dbReference type="EMBL" id="JBHRSS010000004">
    <property type="protein sequence ID" value="MFC3104306.1"/>
    <property type="molecule type" value="Genomic_DNA"/>
</dbReference>
<dbReference type="InterPro" id="IPR050681">
    <property type="entry name" value="CDF/SLC30A"/>
</dbReference>
<feature type="transmembrane region" description="Helical" evidence="6">
    <location>
        <begin position="35"/>
        <end position="53"/>
    </location>
</feature>
<dbReference type="InterPro" id="IPR002524">
    <property type="entry name" value="Cation_efflux"/>
</dbReference>
<gene>
    <name evidence="8" type="ORF">ACFOSU_10435</name>
</gene>
<keyword evidence="2 6" id="KW-0812">Transmembrane</keyword>
<dbReference type="InterPro" id="IPR058533">
    <property type="entry name" value="Cation_efflux_TM"/>
</dbReference>
<evidence type="ECO:0000256" key="2">
    <source>
        <dbReference type="ARBA" id="ARBA00022692"/>
    </source>
</evidence>
<keyword evidence="3" id="KW-0862">Zinc</keyword>
<evidence type="ECO:0000256" key="1">
    <source>
        <dbReference type="ARBA" id="ARBA00004141"/>
    </source>
</evidence>
<keyword evidence="9" id="KW-1185">Reference proteome</keyword>
<evidence type="ECO:0000259" key="7">
    <source>
        <dbReference type="Pfam" id="PF01545"/>
    </source>
</evidence>
<evidence type="ECO:0000256" key="4">
    <source>
        <dbReference type="ARBA" id="ARBA00022989"/>
    </source>
</evidence>
<dbReference type="NCBIfam" id="TIGR01297">
    <property type="entry name" value="CDF"/>
    <property type="match status" value="1"/>
</dbReference>
<dbReference type="PANTHER" id="PTHR11562:SF17">
    <property type="entry name" value="RE54080P-RELATED"/>
    <property type="match status" value="1"/>
</dbReference>
<dbReference type="PANTHER" id="PTHR11562">
    <property type="entry name" value="CATION EFFLUX PROTEIN/ ZINC TRANSPORTER"/>
    <property type="match status" value="1"/>
</dbReference>
<dbReference type="Proteomes" id="UP001595462">
    <property type="component" value="Unassembled WGS sequence"/>
</dbReference>